<name>A0A5J4XC52_9EUKA</name>
<sequence length="107" mass="12519">MKNPTIPEVEPQFEKEIDQFQLSCFSNPFQQHVIRYETPTLSARRRCSIFEETLTPDPSVCRWLLDIICEDEHMIKESAHFVLSGNQLIRVVAYTFDVPECQIKCVN</sequence>
<accession>A0A5J4XC52</accession>
<gene>
    <name evidence="1" type="ORF">EZS28_000376</name>
</gene>
<organism evidence="1 2">
    <name type="scientific">Streblomastix strix</name>
    <dbReference type="NCBI Taxonomy" id="222440"/>
    <lineage>
        <taxon>Eukaryota</taxon>
        <taxon>Metamonada</taxon>
        <taxon>Preaxostyla</taxon>
        <taxon>Oxymonadida</taxon>
        <taxon>Streblomastigidae</taxon>
        <taxon>Streblomastix</taxon>
    </lineage>
</organism>
<proteinExistence type="predicted"/>
<dbReference type="Proteomes" id="UP000324800">
    <property type="component" value="Unassembled WGS sequence"/>
</dbReference>
<dbReference type="AlphaFoldDB" id="A0A5J4XC52"/>
<evidence type="ECO:0000313" key="1">
    <source>
        <dbReference type="EMBL" id="KAA6404099.1"/>
    </source>
</evidence>
<comment type="caution">
    <text evidence="1">The sequence shown here is derived from an EMBL/GenBank/DDBJ whole genome shotgun (WGS) entry which is preliminary data.</text>
</comment>
<reference evidence="1 2" key="1">
    <citation type="submission" date="2019-03" db="EMBL/GenBank/DDBJ databases">
        <title>Single cell metagenomics reveals metabolic interactions within the superorganism composed of flagellate Streblomastix strix and complex community of Bacteroidetes bacteria on its surface.</title>
        <authorList>
            <person name="Treitli S.C."/>
            <person name="Kolisko M."/>
            <person name="Husnik F."/>
            <person name="Keeling P."/>
            <person name="Hampl V."/>
        </authorList>
    </citation>
    <scope>NUCLEOTIDE SEQUENCE [LARGE SCALE GENOMIC DNA]</scope>
    <source>
        <strain evidence="1">ST1C</strain>
    </source>
</reference>
<protein>
    <submittedName>
        <fullName evidence="1">Uncharacterized protein</fullName>
    </submittedName>
</protein>
<evidence type="ECO:0000313" key="2">
    <source>
        <dbReference type="Proteomes" id="UP000324800"/>
    </source>
</evidence>
<dbReference type="EMBL" id="SNRW01000029">
    <property type="protein sequence ID" value="KAA6404099.1"/>
    <property type="molecule type" value="Genomic_DNA"/>
</dbReference>